<evidence type="ECO:0000256" key="1">
    <source>
        <dbReference type="SAM" id="MobiDB-lite"/>
    </source>
</evidence>
<dbReference type="Proteomes" id="UP000777784">
    <property type="component" value="Unassembled WGS sequence"/>
</dbReference>
<protein>
    <submittedName>
        <fullName evidence="2">Uncharacterized protein</fullName>
    </submittedName>
</protein>
<organism evidence="2 3">
    <name type="scientific">Eiseniibacteriota bacterium</name>
    <dbReference type="NCBI Taxonomy" id="2212470"/>
    <lineage>
        <taxon>Bacteria</taxon>
        <taxon>Candidatus Eiseniibacteriota</taxon>
    </lineage>
</organism>
<name>A0A948W7V2_UNCEI</name>
<comment type="caution">
    <text evidence="2">The sequence shown here is derived from an EMBL/GenBank/DDBJ whole genome shotgun (WGS) entry which is preliminary data.</text>
</comment>
<gene>
    <name evidence="2" type="ORF">KJ970_17175</name>
</gene>
<feature type="region of interest" description="Disordered" evidence="1">
    <location>
        <begin position="1"/>
        <end position="45"/>
    </location>
</feature>
<feature type="compositionally biased region" description="Basic and acidic residues" evidence="1">
    <location>
        <begin position="33"/>
        <end position="45"/>
    </location>
</feature>
<reference evidence="2" key="1">
    <citation type="submission" date="2021-05" db="EMBL/GenBank/DDBJ databases">
        <title>Energy efficiency and biological interactions define the core microbiome of deep oligotrophic groundwater.</title>
        <authorList>
            <person name="Mehrshad M."/>
            <person name="Lopez-Fernandez M."/>
            <person name="Bell E."/>
            <person name="Bernier-Latmani R."/>
            <person name="Bertilsson S."/>
            <person name="Dopson M."/>
        </authorList>
    </citation>
    <scope>NUCLEOTIDE SEQUENCE</scope>
    <source>
        <strain evidence="2">Modern_marine.mb.64</strain>
    </source>
</reference>
<evidence type="ECO:0000313" key="3">
    <source>
        <dbReference type="Proteomes" id="UP000777784"/>
    </source>
</evidence>
<accession>A0A948W7V2</accession>
<dbReference type="AlphaFoldDB" id="A0A948W7V2"/>
<evidence type="ECO:0000313" key="2">
    <source>
        <dbReference type="EMBL" id="MBU2692650.1"/>
    </source>
</evidence>
<sequence>MAPNRWHPLAGGTGKEASDASGSRTVYTWPVMSHRDDKAGAKEIP</sequence>
<proteinExistence type="predicted"/>
<dbReference type="EMBL" id="JAHJDP010000097">
    <property type="protein sequence ID" value="MBU2692650.1"/>
    <property type="molecule type" value="Genomic_DNA"/>
</dbReference>